<name>A0ABS8SXX5_DATST</name>
<dbReference type="EMBL" id="JACEIK010000911">
    <property type="protein sequence ID" value="MCD7463733.1"/>
    <property type="molecule type" value="Genomic_DNA"/>
</dbReference>
<keyword evidence="2" id="KW-0813">Transport</keyword>
<evidence type="ECO:0000256" key="6">
    <source>
        <dbReference type="SAM" id="Phobius"/>
    </source>
</evidence>
<dbReference type="PANTHER" id="PTHR48041:SF11">
    <property type="entry name" value="ABC TRANSPORTER G FAMILY MEMBER 16"/>
    <property type="match status" value="1"/>
</dbReference>
<evidence type="ECO:0000256" key="1">
    <source>
        <dbReference type="ARBA" id="ARBA00004141"/>
    </source>
</evidence>
<accession>A0ABS8SXX5</accession>
<comment type="caution">
    <text evidence="8">The sequence shown here is derived from an EMBL/GenBank/DDBJ whole genome shotgun (WGS) entry which is preliminary data.</text>
</comment>
<keyword evidence="9" id="KW-1185">Reference proteome</keyword>
<keyword evidence="3 6" id="KW-0812">Transmembrane</keyword>
<evidence type="ECO:0000259" key="7">
    <source>
        <dbReference type="Pfam" id="PF01061"/>
    </source>
</evidence>
<dbReference type="InterPro" id="IPR013525">
    <property type="entry name" value="ABC2_TM"/>
</dbReference>
<gene>
    <name evidence="8" type="primary">ABCG6</name>
    <name evidence="8" type="ORF">HAX54_051302</name>
</gene>
<evidence type="ECO:0000256" key="2">
    <source>
        <dbReference type="ARBA" id="ARBA00022448"/>
    </source>
</evidence>
<evidence type="ECO:0000256" key="3">
    <source>
        <dbReference type="ARBA" id="ARBA00022692"/>
    </source>
</evidence>
<sequence>MSATYYTCAEALPVFIQERGTFSLETTYSTYRRSSYCLSHALISLPSLIFLALSFAALTFWAVGLDGGASGFCSTFVSSWRPSGRGIHSSHSSPASSLMS</sequence>
<dbReference type="PANTHER" id="PTHR48041">
    <property type="entry name" value="ABC TRANSPORTER G FAMILY MEMBER 28"/>
    <property type="match status" value="1"/>
</dbReference>
<organism evidence="8 9">
    <name type="scientific">Datura stramonium</name>
    <name type="common">Jimsonweed</name>
    <name type="synonym">Common thornapple</name>
    <dbReference type="NCBI Taxonomy" id="4076"/>
    <lineage>
        <taxon>Eukaryota</taxon>
        <taxon>Viridiplantae</taxon>
        <taxon>Streptophyta</taxon>
        <taxon>Embryophyta</taxon>
        <taxon>Tracheophyta</taxon>
        <taxon>Spermatophyta</taxon>
        <taxon>Magnoliopsida</taxon>
        <taxon>eudicotyledons</taxon>
        <taxon>Gunneridae</taxon>
        <taxon>Pentapetalae</taxon>
        <taxon>asterids</taxon>
        <taxon>lamiids</taxon>
        <taxon>Solanales</taxon>
        <taxon>Solanaceae</taxon>
        <taxon>Solanoideae</taxon>
        <taxon>Datureae</taxon>
        <taxon>Datura</taxon>
    </lineage>
</organism>
<feature type="domain" description="ABC-2 type transporter transmembrane" evidence="7">
    <location>
        <begin position="4"/>
        <end position="77"/>
    </location>
</feature>
<dbReference type="Proteomes" id="UP000823775">
    <property type="component" value="Unassembled WGS sequence"/>
</dbReference>
<evidence type="ECO:0000313" key="8">
    <source>
        <dbReference type="EMBL" id="MCD7463733.1"/>
    </source>
</evidence>
<evidence type="ECO:0000256" key="4">
    <source>
        <dbReference type="ARBA" id="ARBA00022989"/>
    </source>
</evidence>
<keyword evidence="4 6" id="KW-1133">Transmembrane helix</keyword>
<comment type="subcellular location">
    <subcellularLocation>
        <location evidence="1">Membrane</location>
        <topology evidence="1">Multi-pass membrane protein</topology>
    </subcellularLocation>
</comment>
<proteinExistence type="predicted"/>
<evidence type="ECO:0000256" key="5">
    <source>
        <dbReference type="ARBA" id="ARBA00023136"/>
    </source>
</evidence>
<reference evidence="8 9" key="1">
    <citation type="journal article" date="2021" name="BMC Genomics">
        <title>Datura genome reveals duplications of psychoactive alkaloid biosynthetic genes and high mutation rate following tissue culture.</title>
        <authorList>
            <person name="Rajewski A."/>
            <person name="Carter-House D."/>
            <person name="Stajich J."/>
            <person name="Litt A."/>
        </authorList>
    </citation>
    <scope>NUCLEOTIDE SEQUENCE [LARGE SCALE GENOMIC DNA]</scope>
    <source>
        <strain evidence="8">AR-01</strain>
    </source>
</reference>
<evidence type="ECO:0000313" key="9">
    <source>
        <dbReference type="Proteomes" id="UP000823775"/>
    </source>
</evidence>
<feature type="transmembrane region" description="Helical" evidence="6">
    <location>
        <begin position="41"/>
        <end position="62"/>
    </location>
</feature>
<protein>
    <submittedName>
        <fullName evidence="8">ABC transporter G member 6</fullName>
    </submittedName>
</protein>
<dbReference type="InterPro" id="IPR050352">
    <property type="entry name" value="ABCG_transporters"/>
</dbReference>
<dbReference type="Pfam" id="PF01061">
    <property type="entry name" value="ABC2_membrane"/>
    <property type="match status" value="1"/>
</dbReference>
<keyword evidence="5 6" id="KW-0472">Membrane</keyword>